<gene>
    <name evidence="3" type="ORF">GA0070622_2850</name>
</gene>
<dbReference type="EMBL" id="FLRH01000003">
    <property type="protein sequence ID" value="SBT65836.1"/>
    <property type="molecule type" value="Genomic_DNA"/>
</dbReference>
<dbReference type="PANTHER" id="PTHR35526">
    <property type="entry name" value="ANTI-SIGMA-F FACTOR RSBW-RELATED"/>
    <property type="match status" value="1"/>
</dbReference>
<protein>
    <submittedName>
        <fullName evidence="3">Histidine kinase-like ATPase domain-containing protein</fullName>
    </submittedName>
</protein>
<dbReference type="AlphaFoldDB" id="A0A1A9B9U0"/>
<evidence type="ECO:0000256" key="1">
    <source>
        <dbReference type="ARBA" id="ARBA00022527"/>
    </source>
</evidence>
<evidence type="ECO:0000313" key="4">
    <source>
        <dbReference type="Proteomes" id="UP000199558"/>
    </source>
</evidence>
<name>A0A1A9B9U0_9ACTN</name>
<keyword evidence="1" id="KW-0723">Serine/threonine-protein kinase</keyword>
<dbReference type="RefSeq" id="WP_141684571.1">
    <property type="nucleotide sequence ID" value="NZ_FLRH01000003.1"/>
</dbReference>
<keyword evidence="3" id="KW-0418">Kinase</keyword>
<keyword evidence="4" id="KW-1185">Reference proteome</keyword>
<evidence type="ECO:0000259" key="2">
    <source>
        <dbReference type="Pfam" id="PF13581"/>
    </source>
</evidence>
<dbReference type="STRING" id="946078.GA0070622_2850"/>
<dbReference type="Pfam" id="PF13581">
    <property type="entry name" value="HATPase_c_2"/>
    <property type="match status" value="1"/>
</dbReference>
<dbReference type="Proteomes" id="UP000199558">
    <property type="component" value="Unassembled WGS sequence"/>
</dbReference>
<feature type="domain" description="Histidine kinase/HSP90-like ATPase" evidence="2">
    <location>
        <begin position="15"/>
        <end position="120"/>
    </location>
</feature>
<organism evidence="3 4">
    <name type="scientific">Micromonospora sediminicola</name>
    <dbReference type="NCBI Taxonomy" id="946078"/>
    <lineage>
        <taxon>Bacteria</taxon>
        <taxon>Bacillati</taxon>
        <taxon>Actinomycetota</taxon>
        <taxon>Actinomycetes</taxon>
        <taxon>Micromonosporales</taxon>
        <taxon>Micromonosporaceae</taxon>
        <taxon>Micromonospora</taxon>
    </lineage>
</organism>
<dbReference type="GO" id="GO:0004674">
    <property type="term" value="F:protein serine/threonine kinase activity"/>
    <property type="evidence" value="ECO:0007669"/>
    <property type="project" value="UniProtKB-KW"/>
</dbReference>
<dbReference type="InterPro" id="IPR050267">
    <property type="entry name" value="Anti-sigma-factor_SerPK"/>
</dbReference>
<dbReference type="CDD" id="cd16936">
    <property type="entry name" value="HATPase_RsbW-like"/>
    <property type="match status" value="1"/>
</dbReference>
<dbReference type="PANTHER" id="PTHR35526:SF3">
    <property type="entry name" value="ANTI-SIGMA-F FACTOR RSBW"/>
    <property type="match status" value="1"/>
</dbReference>
<dbReference type="SUPFAM" id="SSF55874">
    <property type="entry name" value="ATPase domain of HSP90 chaperone/DNA topoisomerase II/histidine kinase"/>
    <property type="match status" value="1"/>
</dbReference>
<sequence length="128" mass="14003">MDSVRMPFGGSADSAPVRQAARKILADWDAAHVADDALAVITELMHNVIRHTDDGGKLELTRQADAILVEVFDNSTRQPRRLAPDPHRIGGRGLLIVEAMAREWGAHTIDDGRPGKVVWAKIPLDRPA</sequence>
<dbReference type="OrthoDB" id="3296188at2"/>
<evidence type="ECO:0000313" key="3">
    <source>
        <dbReference type="EMBL" id="SBT65836.1"/>
    </source>
</evidence>
<accession>A0A1A9B9U0</accession>
<dbReference type="Gene3D" id="3.30.565.10">
    <property type="entry name" value="Histidine kinase-like ATPase, C-terminal domain"/>
    <property type="match status" value="1"/>
</dbReference>
<dbReference type="InterPro" id="IPR003594">
    <property type="entry name" value="HATPase_dom"/>
</dbReference>
<keyword evidence="3" id="KW-0808">Transferase</keyword>
<dbReference type="InterPro" id="IPR036890">
    <property type="entry name" value="HATPase_C_sf"/>
</dbReference>
<proteinExistence type="predicted"/>
<reference evidence="4" key="1">
    <citation type="submission" date="2016-06" db="EMBL/GenBank/DDBJ databases">
        <authorList>
            <person name="Varghese N."/>
            <person name="Submissions Spin"/>
        </authorList>
    </citation>
    <scope>NUCLEOTIDE SEQUENCE [LARGE SCALE GENOMIC DNA]</scope>
    <source>
        <strain evidence="4">DSM 45794</strain>
    </source>
</reference>